<dbReference type="EMBL" id="QGAC01000038">
    <property type="protein sequence ID" value="TKJ83320.1"/>
    <property type="molecule type" value="Genomic_DNA"/>
</dbReference>
<feature type="transmembrane region" description="Helical" evidence="1">
    <location>
        <begin position="37"/>
        <end position="55"/>
    </location>
</feature>
<comment type="caution">
    <text evidence="2">The sequence shown here is derived from an EMBL/GenBank/DDBJ whole genome shotgun (WGS) entry which is preliminary data.</text>
</comment>
<evidence type="ECO:0000313" key="3">
    <source>
        <dbReference type="Proteomes" id="UP000306393"/>
    </source>
</evidence>
<organism evidence="2 3">
    <name type="scientific">Erwinia persicina</name>
    <dbReference type="NCBI Taxonomy" id="55211"/>
    <lineage>
        <taxon>Bacteria</taxon>
        <taxon>Pseudomonadati</taxon>
        <taxon>Pseudomonadota</taxon>
        <taxon>Gammaproteobacteria</taxon>
        <taxon>Enterobacterales</taxon>
        <taxon>Erwiniaceae</taxon>
        <taxon>Erwinia</taxon>
    </lineage>
</organism>
<evidence type="ECO:0000256" key="1">
    <source>
        <dbReference type="SAM" id="Phobius"/>
    </source>
</evidence>
<keyword evidence="1" id="KW-0472">Membrane</keyword>
<sequence length="69" mass="7683">MRNINAVIILFLSGIVLNCLRQLLDWSVSSTQNILGLLAGIFLAAAVITCLVTEWRDRHPAPHKRESGR</sequence>
<proteinExistence type="predicted"/>
<keyword evidence="1" id="KW-1133">Transmembrane helix</keyword>
<reference evidence="2 3" key="1">
    <citation type="journal article" date="2019" name="Sci. Rep.">
        <title>Differences in resource use lead to coexistence of seed-transmitted microbial populations.</title>
        <authorList>
            <person name="Torres-Cortes G."/>
            <person name="Garcia B.J."/>
            <person name="Compant S."/>
            <person name="Rezki S."/>
            <person name="Jones P."/>
            <person name="Preveaux A."/>
            <person name="Briand M."/>
            <person name="Roulet A."/>
            <person name="Bouchez O."/>
            <person name="Jacobson D."/>
            <person name="Barret M."/>
        </authorList>
    </citation>
    <scope>NUCLEOTIDE SEQUENCE [LARGE SCALE GENOMIC DNA]</scope>
    <source>
        <strain evidence="2 3">CFBP13511</strain>
    </source>
</reference>
<name>A0A3S7SBM0_9GAMM</name>
<keyword evidence="1" id="KW-0812">Transmembrane</keyword>
<evidence type="ECO:0000313" key="2">
    <source>
        <dbReference type="EMBL" id="TKJ83320.1"/>
    </source>
</evidence>
<dbReference type="KEGG" id="epe:CI789_23305"/>
<gene>
    <name evidence="2" type="ORF">EpCFBP13511_22915</name>
</gene>
<dbReference type="Proteomes" id="UP000306393">
    <property type="component" value="Unassembled WGS sequence"/>
</dbReference>
<protein>
    <submittedName>
        <fullName evidence="2">Uncharacterized protein</fullName>
    </submittedName>
</protein>
<dbReference type="RefSeq" id="WP_118666150.1">
    <property type="nucleotide sequence ID" value="NZ_CP022726.1"/>
</dbReference>
<dbReference type="AlphaFoldDB" id="A0A3S7SBM0"/>
<accession>A0A3S7SBM0</accession>
<dbReference type="OrthoDB" id="6548538at2"/>